<protein>
    <submittedName>
        <fullName evidence="9">Sulfonate/nitrate/taurine transport system permease protein</fullName>
    </submittedName>
</protein>
<dbReference type="GO" id="GO:0005886">
    <property type="term" value="C:plasma membrane"/>
    <property type="evidence" value="ECO:0007669"/>
    <property type="project" value="UniProtKB-SubCell"/>
</dbReference>
<gene>
    <name evidence="9" type="primary">ssuC</name>
    <name evidence="9" type="ORF">KL86PLE_40008</name>
</gene>
<dbReference type="InterPro" id="IPR000515">
    <property type="entry name" value="MetI-like"/>
</dbReference>
<name>A0A212LF59_9HYPH</name>
<dbReference type="SUPFAM" id="SSF161098">
    <property type="entry name" value="MetI-like"/>
    <property type="match status" value="1"/>
</dbReference>
<organism evidence="9">
    <name type="scientific">uncultured Pleomorphomonas sp</name>
    <dbReference type="NCBI Taxonomy" id="442121"/>
    <lineage>
        <taxon>Bacteria</taxon>
        <taxon>Pseudomonadati</taxon>
        <taxon>Pseudomonadota</taxon>
        <taxon>Alphaproteobacteria</taxon>
        <taxon>Hyphomicrobiales</taxon>
        <taxon>Pleomorphomonadaceae</taxon>
        <taxon>Pleomorphomonas</taxon>
        <taxon>environmental samples</taxon>
    </lineage>
</organism>
<evidence type="ECO:0000256" key="3">
    <source>
        <dbReference type="ARBA" id="ARBA00022475"/>
    </source>
</evidence>
<comment type="similarity">
    <text evidence="7">Belongs to the binding-protein-dependent transport system permease family.</text>
</comment>
<evidence type="ECO:0000256" key="1">
    <source>
        <dbReference type="ARBA" id="ARBA00004651"/>
    </source>
</evidence>
<dbReference type="InterPro" id="IPR035906">
    <property type="entry name" value="MetI-like_sf"/>
</dbReference>
<feature type="transmembrane region" description="Helical" evidence="7">
    <location>
        <begin position="83"/>
        <end position="103"/>
    </location>
</feature>
<reference evidence="9" key="1">
    <citation type="submission" date="2016-08" db="EMBL/GenBank/DDBJ databases">
        <authorList>
            <person name="Seilhamer J.J."/>
        </authorList>
    </citation>
    <scope>NUCLEOTIDE SEQUENCE</scope>
    <source>
        <strain evidence="9">86</strain>
    </source>
</reference>
<evidence type="ECO:0000256" key="6">
    <source>
        <dbReference type="ARBA" id="ARBA00023136"/>
    </source>
</evidence>
<feature type="transmembrane region" description="Helical" evidence="7">
    <location>
        <begin position="195"/>
        <end position="215"/>
    </location>
</feature>
<dbReference type="Gene3D" id="1.10.3720.10">
    <property type="entry name" value="MetI-like"/>
    <property type="match status" value="1"/>
</dbReference>
<dbReference type="PANTHER" id="PTHR30151">
    <property type="entry name" value="ALKANE SULFONATE ABC TRANSPORTER-RELATED, MEMBRANE SUBUNIT"/>
    <property type="match status" value="1"/>
</dbReference>
<keyword evidence="6 7" id="KW-0472">Membrane</keyword>
<accession>A0A212LF59</accession>
<keyword evidence="4 7" id="KW-0812">Transmembrane</keyword>
<evidence type="ECO:0000256" key="7">
    <source>
        <dbReference type="RuleBase" id="RU363032"/>
    </source>
</evidence>
<feature type="domain" description="ABC transmembrane type-1" evidence="8">
    <location>
        <begin position="76"/>
        <end position="256"/>
    </location>
</feature>
<feature type="transmembrane region" description="Helical" evidence="7">
    <location>
        <begin position="139"/>
        <end position="162"/>
    </location>
</feature>
<keyword evidence="3" id="KW-1003">Cell membrane</keyword>
<sequence>MDQPFRPSLTASLADRAGRVLHFLWSGWAGLAALCLLAAVWQAGHEAYGPFILTSPLETLRQIRMLAADPGAWSVAAVTLQRAVTGFALVTAAGVTLGVAAGYSPATLRIAAPLITVLLGVPPIAWIVLAMIWSGASDATVRTVILVTALPVVFLGAAHGIVTRDRGLDRMAQAFGAGAVRRFLTVGIRQTTTTLFPALALALGTAFKVAVMAELLANAGGIGGALADARINLDIAQALAWVVITVILLLIVEYTLVHPVKGEIDRWRRAAQPWGIKR</sequence>
<feature type="transmembrane region" description="Helical" evidence="7">
    <location>
        <begin position="235"/>
        <end position="257"/>
    </location>
</feature>
<evidence type="ECO:0000256" key="2">
    <source>
        <dbReference type="ARBA" id="ARBA00022448"/>
    </source>
</evidence>
<evidence type="ECO:0000259" key="8">
    <source>
        <dbReference type="PROSITE" id="PS50928"/>
    </source>
</evidence>
<dbReference type="GO" id="GO:0055085">
    <property type="term" value="P:transmembrane transport"/>
    <property type="evidence" value="ECO:0007669"/>
    <property type="project" value="InterPro"/>
</dbReference>
<dbReference type="PROSITE" id="PS50928">
    <property type="entry name" value="ABC_TM1"/>
    <property type="match status" value="1"/>
</dbReference>
<keyword evidence="5 7" id="KW-1133">Transmembrane helix</keyword>
<dbReference type="RefSeq" id="WP_288196435.1">
    <property type="nucleotide sequence ID" value="NZ_LT608334.1"/>
</dbReference>
<keyword evidence="2 7" id="KW-0813">Transport</keyword>
<proteinExistence type="inferred from homology"/>
<dbReference type="AlphaFoldDB" id="A0A212LF59"/>
<evidence type="ECO:0000256" key="4">
    <source>
        <dbReference type="ARBA" id="ARBA00022692"/>
    </source>
</evidence>
<dbReference type="Pfam" id="PF00528">
    <property type="entry name" value="BPD_transp_1"/>
    <property type="match status" value="1"/>
</dbReference>
<evidence type="ECO:0000313" key="9">
    <source>
        <dbReference type="EMBL" id="SCM76203.1"/>
    </source>
</evidence>
<dbReference type="EMBL" id="FMJD01000008">
    <property type="protein sequence ID" value="SCM76203.1"/>
    <property type="molecule type" value="Genomic_DNA"/>
</dbReference>
<comment type="subcellular location">
    <subcellularLocation>
        <location evidence="1 7">Cell membrane</location>
        <topology evidence="1 7">Multi-pass membrane protein</topology>
    </subcellularLocation>
</comment>
<feature type="transmembrane region" description="Helical" evidence="7">
    <location>
        <begin position="110"/>
        <end position="133"/>
    </location>
</feature>
<feature type="transmembrane region" description="Helical" evidence="7">
    <location>
        <begin position="20"/>
        <end position="41"/>
    </location>
</feature>
<evidence type="ECO:0000256" key="5">
    <source>
        <dbReference type="ARBA" id="ARBA00022989"/>
    </source>
</evidence>
<dbReference type="PANTHER" id="PTHR30151:SF0">
    <property type="entry name" value="ABC TRANSPORTER PERMEASE PROTEIN MJ0413-RELATED"/>
    <property type="match status" value="1"/>
</dbReference>